<accession>A0ABP9Z3B8</accession>
<gene>
    <name evidence="1" type="ORF">MFLAVUS_007083</name>
</gene>
<evidence type="ECO:0000313" key="2">
    <source>
        <dbReference type="Proteomes" id="UP001473302"/>
    </source>
</evidence>
<reference evidence="1 2" key="1">
    <citation type="submission" date="2024-04" db="EMBL/GenBank/DDBJ databases">
        <title>genome sequences of Mucor flavus KT1a and Helicostylum pulchrum KT1b strains isolated from the surface of a dry-aged beef.</title>
        <authorList>
            <person name="Toyotome T."/>
            <person name="Hosono M."/>
            <person name="Torimaru M."/>
            <person name="Fukuda K."/>
            <person name="Mikami N."/>
        </authorList>
    </citation>
    <scope>NUCLEOTIDE SEQUENCE [LARGE SCALE GENOMIC DNA]</scope>
    <source>
        <strain evidence="1 2">KT1a</strain>
    </source>
</reference>
<sequence length="87" mass="9865">MVLCQLMSGGCFRKNRVSKYNLSTNIFEKKKSTDTTIVEPSKDKVTPVLSRALDFQAIDSEIDNELNDGWGWDDDDDDDDLFKEGAK</sequence>
<dbReference type="Proteomes" id="UP001473302">
    <property type="component" value="Unassembled WGS sequence"/>
</dbReference>
<evidence type="ECO:0000313" key="1">
    <source>
        <dbReference type="EMBL" id="GAA5813600.1"/>
    </source>
</evidence>
<dbReference type="EMBL" id="BAABUK010000017">
    <property type="protein sequence ID" value="GAA5813600.1"/>
    <property type="molecule type" value="Genomic_DNA"/>
</dbReference>
<protein>
    <submittedName>
        <fullName evidence="1">Uncharacterized protein</fullName>
    </submittedName>
</protein>
<organism evidence="1 2">
    <name type="scientific">Mucor flavus</name>
    <dbReference type="NCBI Taxonomy" id="439312"/>
    <lineage>
        <taxon>Eukaryota</taxon>
        <taxon>Fungi</taxon>
        <taxon>Fungi incertae sedis</taxon>
        <taxon>Mucoromycota</taxon>
        <taxon>Mucoromycotina</taxon>
        <taxon>Mucoromycetes</taxon>
        <taxon>Mucorales</taxon>
        <taxon>Mucorineae</taxon>
        <taxon>Mucoraceae</taxon>
        <taxon>Mucor</taxon>
    </lineage>
</organism>
<comment type="caution">
    <text evidence="1">The sequence shown here is derived from an EMBL/GenBank/DDBJ whole genome shotgun (WGS) entry which is preliminary data.</text>
</comment>
<name>A0ABP9Z3B8_9FUNG</name>
<proteinExistence type="predicted"/>
<keyword evidence="2" id="KW-1185">Reference proteome</keyword>